<feature type="chain" id="PRO_5004210348" evidence="2">
    <location>
        <begin position="36"/>
        <end position="630"/>
    </location>
</feature>
<dbReference type="SMART" id="SM00331">
    <property type="entry name" value="PP2C_SIG"/>
    <property type="match status" value="1"/>
</dbReference>
<dbReference type="GO" id="GO:0016020">
    <property type="term" value="C:membrane"/>
    <property type="evidence" value="ECO:0007669"/>
    <property type="project" value="InterPro"/>
</dbReference>
<reference evidence="4 5" key="1">
    <citation type="submission" date="2006-01" db="EMBL/GenBank/DDBJ databases">
        <title>Complete sequence of Anaeromyxobacter dehalogenans 2CP-C.</title>
        <authorList>
            <consortium name="US DOE Joint Genome Institute"/>
            <person name="Copeland A."/>
            <person name="Lucas S."/>
            <person name="Lapidus A."/>
            <person name="Barry K."/>
            <person name="Detter J.C."/>
            <person name="Glavina T."/>
            <person name="Hammon N."/>
            <person name="Israni S."/>
            <person name="Pitluck S."/>
            <person name="Brettin T."/>
            <person name="Bruce D."/>
            <person name="Han C."/>
            <person name="Tapia R."/>
            <person name="Gilna P."/>
            <person name="Kiss H."/>
            <person name="Schmutz J."/>
            <person name="Larimer F."/>
            <person name="Land M."/>
            <person name="Kyrpides N."/>
            <person name="Anderson I."/>
            <person name="Sanford R.A."/>
            <person name="Ritalahti K.M."/>
            <person name="Thomas H.S."/>
            <person name="Kirby J.R."/>
            <person name="Zhulin I.B."/>
            <person name="Loeffler F.E."/>
            <person name="Richardson P."/>
        </authorList>
    </citation>
    <scope>NUCLEOTIDE SEQUENCE [LARGE SCALE GENOMIC DNA]</scope>
    <source>
        <strain evidence="4 5">2CP-C</strain>
    </source>
</reference>
<dbReference type="HOGENOM" id="CLU_433908_0_0_7"/>
<dbReference type="CDD" id="cd06225">
    <property type="entry name" value="HAMP"/>
    <property type="match status" value="1"/>
</dbReference>
<evidence type="ECO:0000256" key="1">
    <source>
        <dbReference type="ARBA" id="ARBA00022801"/>
    </source>
</evidence>
<dbReference type="eggNOG" id="COG2208">
    <property type="taxonomic scope" value="Bacteria"/>
</dbReference>
<dbReference type="GO" id="GO:0016791">
    <property type="term" value="F:phosphatase activity"/>
    <property type="evidence" value="ECO:0007669"/>
    <property type="project" value="TreeGrafter"/>
</dbReference>
<proteinExistence type="predicted"/>
<protein>
    <submittedName>
        <fullName evidence="4">Serine phosphatase</fullName>
    </submittedName>
</protein>
<feature type="signal peptide" evidence="2">
    <location>
        <begin position="1"/>
        <end position="35"/>
    </location>
</feature>
<sequence>MFAFVAQRTRTSLRLRLLVATVALLALALAAAAMAFERVARSVVVDAVHSHLAARAKEVHEAVVRFQGERALTVRNWAEAEAMQMSLDTGDPKFAEDYLRRTIQDQGGAIGAAALLAPDGEIRAAVRAAPGAAPRGIGLGEMRGIVVDLPGLAHAGQGAAVTADVVPLARLLRGAPEGNALVLTAPVRDFAGDLCGYVVGAVTRDALARLLGEVSGRDGDYRPVVADAAGALTFSTPGIDAAALAPVLAVPAGTPGTLERLEPAGGDPALAVRTQAATAAPRWATLMLVPERVAYGKLTWLRVVLGLLYAGVLLAAAGAGVAAVRQASRPLVDVSASMARVSRGDLTARVHAEYRDELGDLVRSFNVMVEEVARSRDELQRTEALRREVQIAHQIQTAILPVSPAVPGYEVAARMKPADDVGGDLYDILAFEDGFWVLVGDVSGHGINSGLVMMMAQAAAYGAIAEDPRCSPRHVIAAVNRVVHENVRRRMGRDDYLTLMAARHLGDGRFVAAGAHQPIFVVRGPGAVEVVDSPGPWVGLTAGVPPGVTEYEFQVGPGELLCLVTDGMLEAPAAGGELFGEDRLAQVLGDLHGASAPQALGTVFSAVEAFAASQEDDMTTVVLRRKNDDR</sequence>
<dbReference type="SUPFAM" id="SSF81606">
    <property type="entry name" value="PP2C-like"/>
    <property type="match status" value="1"/>
</dbReference>
<organism evidence="4 5">
    <name type="scientific">Anaeromyxobacter dehalogenans (strain 2CP-C)</name>
    <dbReference type="NCBI Taxonomy" id="290397"/>
    <lineage>
        <taxon>Bacteria</taxon>
        <taxon>Pseudomonadati</taxon>
        <taxon>Myxococcota</taxon>
        <taxon>Myxococcia</taxon>
        <taxon>Myxococcales</taxon>
        <taxon>Cystobacterineae</taxon>
        <taxon>Anaeromyxobacteraceae</taxon>
        <taxon>Anaeromyxobacter</taxon>
    </lineage>
</organism>
<dbReference type="SMART" id="SM00304">
    <property type="entry name" value="HAMP"/>
    <property type="match status" value="1"/>
</dbReference>
<dbReference type="Proteomes" id="UP000001935">
    <property type="component" value="Chromosome"/>
</dbReference>
<dbReference type="Gene3D" id="6.10.340.10">
    <property type="match status" value="1"/>
</dbReference>
<dbReference type="STRING" id="290397.Adeh_0917"/>
<feature type="domain" description="HAMP" evidence="3">
    <location>
        <begin position="325"/>
        <end position="377"/>
    </location>
</feature>
<dbReference type="SUPFAM" id="SSF158472">
    <property type="entry name" value="HAMP domain-like"/>
    <property type="match status" value="1"/>
</dbReference>
<dbReference type="Pfam" id="PF07228">
    <property type="entry name" value="SpoIIE"/>
    <property type="match status" value="1"/>
</dbReference>
<dbReference type="InterPro" id="IPR001932">
    <property type="entry name" value="PPM-type_phosphatase-like_dom"/>
</dbReference>
<dbReference type="Gene3D" id="3.60.40.10">
    <property type="entry name" value="PPM-type phosphatase domain"/>
    <property type="match status" value="1"/>
</dbReference>
<dbReference type="InterPro" id="IPR003660">
    <property type="entry name" value="HAMP_dom"/>
</dbReference>
<name>Q2IPG2_ANADE</name>
<dbReference type="Pfam" id="PF00672">
    <property type="entry name" value="HAMP"/>
    <property type="match status" value="1"/>
</dbReference>
<dbReference type="PANTHER" id="PTHR43156:SF9">
    <property type="entry name" value="HAMP DOMAIN-CONTAINING PROTEIN"/>
    <property type="match status" value="1"/>
</dbReference>
<gene>
    <name evidence="4" type="ordered locus">Adeh_0917</name>
</gene>
<dbReference type="PROSITE" id="PS50885">
    <property type="entry name" value="HAMP"/>
    <property type="match status" value="1"/>
</dbReference>
<evidence type="ECO:0000259" key="3">
    <source>
        <dbReference type="PROSITE" id="PS50885"/>
    </source>
</evidence>
<dbReference type="InterPro" id="IPR052016">
    <property type="entry name" value="Bact_Sigma-Reg"/>
</dbReference>
<evidence type="ECO:0000313" key="4">
    <source>
        <dbReference type="EMBL" id="ABC80692.1"/>
    </source>
</evidence>
<dbReference type="EMBL" id="CP000251">
    <property type="protein sequence ID" value="ABC80692.1"/>
    <property type="molecule type" value="Genomic_DNA"/>
</dbReference>
<keyword evidence="2" id="KW-0732">Signal</keyword>
<keyword evidence="1" id="KW-0378">Hydrolase</keyword>
<dbReference type="OrthoDB" id="343514at2"/>
<dbReference type="PANTHER" id="PTHR43156">
    <property type="entry name" value="STAGE II SPORULATION PROTEIN E-RELATED"/>
    <property type="match status" value="1"/>
</dbReference>
<dbReference type="InterPro" id="IPR036457">
    <property type="entry name" value="PPM-type-like_dom_sf"/>
</dbReference>
<dbReference type="AlphaFoldDB" id="Q2IPG2"/>
<accession>Q2IPG2</accession>
<evidence type="ECO:0000256" key="2">
    <source>
        <dbReference type="SAM" id="SignalP"/>
    </source>
</evidence>
<dbReference type="GO" id="GO:0007165">
    <property type="term" value="P:signal transduction"/>
    <property type="evidence" value="ECO:0007669"/>
    <property type="project" value="InterPro"/>
</dbReference>
<evidence type="ECO:0000313" key="5">
    <source>
        <dbReference type="Proteomes" id="UP000001935"/>
    </source>
</evidence>
<dbReference type="KEGG" id="ade:Adeh_0917"/>